<dbReference type="Proteomes" id="UP001596086">
    <property type="component" value="Unassembled WGS sequence"/>
</dbReference>
<comment type="caution">
    <text evidence="2">The sequence shown here is derived from an EMBL/GenBank/DDBJ whole genome shotgun (WGS) entry which is preliminary data.</text>
</comment>
<proteinExistence type="predicted"/>
<keyword evidence="1" id="KW-0812">Transmembrane</keyword>
<keyword evidence="1" id="KW-0472">Membrane</keyword>
<reference evidence="3" key="1">
    <citation type="journal article" date="2019" name="Int. J. Syst. Evol. Microbiol.">
        <title>The Global Catalogue of Microorganisms (GCM) 10K type strain sequencing project: providing services to taxonomists for standard genome sequencing and annotation.</title>
        <authorList>
            <consortium name="The Broad Institute Genomics Platform"/>
            <consortium name="The Broad Institute Genome Sequencing Center for Infectious Disease"/>
            <person name="Wu L."/>
            <person name="Ma J."/>
        </authorList>
    </citation>
    <scope>NUCLEOTIDE SEQUENCE [LARGE SCALE GENOMIC DNA]</scope>
    <source>
        <strain evidence="3">CGMCC 4.5798</strain>
    </source>
</reference>
<keyword evidence="3" id="KW-1185">Reference proteome</keyword>
<evidence type="ECO:0008006" key="4">
    <source>
        <dbReference type="Google" id="ProtNLM"/>
    </source>
</evidence>
<gene>
    <name evidence="2" type="ORF">ACFPO9_17485</name>
</gene>
<organism evidence="2 3">
    <name type="scientific">Massilia aerilata</name>
    <dbReference type="NCBI Taxonomy" id="453817"/>
    <lineage>
        <taxon>Bacteria</taxon>
        <taxon>Pseudomonadati</taxon>
        <taxon>Pseudomonadota</taxon>
        <taxon>Betaproteobacteria</taxon>
        <taxon>Burkholderiales</taxon>
        <taxon>Oxalobacteraceae</taxon>
        <taxon>Telluria group</taxon>
        <taxon>Massilia</taxon>
    </lineage>
</organism>
<evidence type="ECO:0000313" key="3">
    <source>
        <dbReference type="Proteomes" id="UP001596086"/>
    </source>
</evidence>
<evidence type="ECO:0000256" key="1">
    <source>
        <dbReference type="SAM" id="Phobius"/>
    </source>
</evidence>
<dbReference type="RefSeq" id="WP_379772715.1">
    <property type="nucleotide sequence ID" value="NZ_JBHSMZ010000014.1"/>
</dbReference>
<sequence>MRTARNKRLVSWAFVGSLGAAIYAPWVAVKAVSFVAMLATFGLWLWVAWEPRDNLGADKPFD</sequence>
<dbReference type="EMBL" id="JBHSMZ010000014">
    <property type="protein sequence ID" value="MFC5550312.1"/>
    <property type="molecule type" value="Genomic_DNA"/>
</dbReference>
<protein>
    <recommendedName>
        <fullName evidence="4">DUF3329 domain-containing protein</fullName>
    </recommendedName>
</protein>
<feature type="transmembrane region" description="Helical" evidence="1">
    <location>
        <begin position="32"/>
        <end position="49"/>
    </location>
</feature>
<feature type="transmembrane region" description="Helical" evidence="1">
    <location>
        <begin position="9"/>
        <end position="26"/>
    </location>
</feature>
<evidence type="ECO:0000313" key="2">
    <source>
        <dbReference type="EMBL" id="MFC5550312.1"/>
    </source>
</evidence>
<name>A0ABW0S4Q9_9BURK</name>
<keyword evidence="1" id="KW-1133">Transmembrane helix</keyword>
<accession>A0ABW0S4Q9</accession>